<name>A0A369J2P5_HYPMA</name>
<feature type="region of interest" description="Disordered" evidence="1">
    <location>
        <begin position="1"/>
        <end position="49"/>
    </location>
</feature>
<keyword evidence="3" id="KW-1185">Reference proteome</keyword>
<dbReference type="InParanoid" id="A0A369J2P5"/>
<protein>
    <submittedName>
        <fullName evidence="2">Uncharacterized protein</fullName>
    </submittedName>
</protein>
<comment type="caution">
    <text evidence="2">The sequence shown here is derived from an EMBL/GenBank/DDBJ whole genome shotgun (WGS) entry which is preliminary data.</text>
</comment>
<reference evidence="2" key="1">
    <citation type="submission" date="2018-04" db="EMBL/GenBank/DDBJ databases">
        <title>Whole genome sequencing of Hypsizygus marmoreus.</title>
        <authorList>
            <person name="Choi I.-G."/>
            <person name="Min B."/>
            <person name="Kim J.-G."/>
            <person name="Kim S."/>
            <person name="Oh Y.-L."/>
            <person name="Kong W.-S."/>
            <person name="Park H."/>
            <person name="Jeong J."/>
            <person name="Song E.-S."/>
        </authorList>
    </citation>
    <scope>NUCLEOTIDE SEQUENCE [LARGE SCALE GENOMIC DNA]</scope>
    <source>
        <strain evidence="2">51987-8</strain>
    </source>
</reference>
<feature type="region of interest" description="Disordered" evidence="1">
    <location>
        <begin position="276"/>
        <end position="313"/>
    </location>
</feature>
<dbReference type="AlphaFoldDB" id="A0A369J2P5"/>
<proteinExistence type="predicted"/>
<evidence type="ECO:0000313" key="2">
    <source>
        <dbReference type="EMBL" id="RDB16299.1"/>
    </source>
</evidence>
<gene>
    <name evidence="2" type="ORF">Hypma_003085</name>
</gene>
<accession>A0A369J2P5</accession>
<feature type="compositionally biased region" description="Basic and acidic residues" evidence="1">
    <location>
        <begin position="276"/>
        <end position="291"/>
    </location>
</feature>
<dbReference type="OrthoDB" id="10678131at2759"/>
<evidence type="ECO:0000313" key="3">
    <source>
        <dbReference type="Proteomes" id="UP000076154"/>
    </source>
</evidence>
<feature type="compositionally biased region" description="Polar residues" evidence="1">
    <location>
        <begin position="7"/>
        <end position="28"/>
    </location>
</feature>
<sequence length="354" mass="39615">MYPSPSPSSMTFQLSDTSYTSSCRTSPSVRFEPPSTTNSTDSVSSSIVPPKKFFIAPPPARKSAVAPQPSPPRTAPPRTARVLVQHLILPMPNRELLATWRLTGFLQYYPISAGDDLELFLDDDERPRSENACYYARLVRIWRSDDPAWVSFELVTHGGFSSVLLVPSCCANLGFRGKFMHFVWTRRVPPTPTLVHALAIQSLPAPKTYEVARKELGRLLATDCECEQCTITVQGCTVPDERKVTRGRMGPLDDHPTQAAYKAARRDIDRLIAHDPDHEKKQHAHSIRDRPAANTDKTAQTDIRGRLDDHPTPNAYKAARRVMGWLMSQVPGGERRVLRHGEKKECSPYGGERC</sequence>
<dbReference type="Proteomes" id="UP000076154">
    <property type="component" value="Unassembled WGS sequence"/>
</dbReference>
<evidence type="ECO:0000256" key="1">
    <source>
        <dbReference type="SAM" id="MobiDB-lite"/>
    </source>
</evidence>
<feature type="compositionally biased region" description="Low complexity" evidence="1">
    <location>
        <begin position="33"/>
        <end position="49"/>
    </location>
</feature>
<organism evidence="2 3">
    <name type="scientific">Hypsizygus marmoreus</name>
    <name type="common">White beech mushroom</name>
    <name type="synonym">Agaricus marmoreus</name>
    <dbReference type="NCBI Taxonomy" id="39966"/>
    <lineage>
        <taxon>Eukaryota</taxon>
        <taxon>Fungi</taxon>
        <taxon>Dikarya</taxon>
        <taxon>Basidiomycota</taxon>
        <taxon>Agaricomycotina</taxon>
        <taxon>Agaricomycetes</taxon>
        <taxon>Agaricomycetidae</taxon>
        <taxon>Agaricales</taxon>
        <taxon>Tricholomatineae</taxon>
        <taxon>Lyophyllaceae</taxon>
        <taxon>Hypsizygus</taxon>
    </lineage>
</organism>
<dbReference type="EMBL" id="LUEZ02000126">
    <property type="protein sequence ID" value="RDB16299.1"/>
    <property type="molecule type" value="Genomic_DNA"/>
</dbReference>